<dbReference type="AlphaFoldDB" id="M3CZI7"/>
<dbReference type="OrthoDB" id="445695at2759"/>
<dbReference type="SUPFAM" id="SSF51556">
    <property type="entry name" value="Metallo-dependent hydrolases"/>
    <property type="match status" value="1"/>
</dbReference>
<dbReference type="Proteomes" id="UP000016931">
    <property type="component" value="Unassembled WGS sequence"/>
</dbReference>
<reference evidence="4 5" key="1">
    <citation type="journal article" date="2012" name="PLoS Pathog.">
        <title>Diverse lifestyles and strategies of plant pathogenesis encoded in the genomes of eighteen Dothideomycetes fungi.</title>
        <authorList>
            <person name="Ohm R.A."/>
            <person name="Feau N."/>
            <person name="Henrissat B."/>
            <person name="Schoch C.L."/>
            <person name="Horwitz B.A."/>
            <person name="Barry K.W."/>
            <person name="Condon B.J."/>
            <person name="Copeland A.C."/>
            <person name="Dhillon B."/>
            <person name="Glaser F."/>
            <person name="Hesse C.N."/>
            <person name="Kosti I."/>
            <person name="LaButti K."/>
            <person name="Lindquist E.A."/>
            <person name="Lucas S."/>
            <person name="Salamov A.A."/>
            <person name="Bradshaw R.E."/>
            <person name="Ciuffetti L."/>
            <person name="Hamelin R.C."/>
            <person name="Kema G.H.J."/>
            <person name="Lawrence C."/>
            <person name="Scott J.A."/>
            <person name="Spatafora J.W."/>
            <person name="Turgeon B.G."/>
            <person name="de Wit P.J.G.M."/>
            <person name="Zhong S."/>
            <person name="Goodwin S.B."/>
            <person name="Grigoriev I.V."/>
        </authorList>
    </citation>
    <scope>NUCLEOTIDE SEQUENCE [LARGE SCALE GENOMIC DNA]</scope>
    <source>
        <strain evidence="4 5">SO2202</strain>
    </source>
</reference>
<dbReference type="Gene3D" id="3.20.20.140">
    <property type="entry name" value="Metal-dependent hydrolases"/>
    <property type="match status" value="1"/>
</dbReference>
<feature type="region of interest" description="Disordered" evidence="3">
    <location>
        <begin position="1"/>
        <end position="39"/>
    </location>
</feature>
<dbReference type="PANTHER" id="PTHR10443:SF12">
    <property type="entry name" value="DIPEPTIDASE"/>
    <property type="match status" value="1"/>
</dbReference>
<dbReference type="OMA" id="AYCRYHD"/>
<dbReference type="GO" id="GO:0070573">
    <property type="term" value="F:metallodipeptidase activity"/>
    <property type="evidence" value="ECO:0007669"/>
    <property type="project" value="InterPro"/>
</dbReference>
<comment type="catalytic activity">
    <reaction evidence="2">
        <text>an L-aminoacyl-L-amino acid + H2O = 2 an L-alpha-amino acid</text>
        <dbReference type="Rhea" id="RHEA:48940"/>
        <dbReference type="ChEBI" id="CHEBI:15377"/>
        <dbReference type="ChEBI" id="CHEBI:59869"/>
        <dbReference type="ChEBI" id="CHEBI:77460"/>
        <dbReference type="EC" id="3.4.13.19"/>
    </reaction>
</comment>
<evidence type="ECO:0000256" key="3">
    <source>
        <dbReference type="SAM" id="MobiDB-lite"/>
    </source>
</evidence>
<dbReference type="PROSITE" id="PS51365">
    <property type="entry name" value="RENAL_DIPEPTIDASE_2"/>
    <property type="match status" value="1"/>
</dbReference>
<dbReference type="STRING" id="692275.M3CZI7"/>
<dbReference type="EC" id="3.4.13.19" evidence="2"/>
<evidence type="ECO:0000256" key="1">
    <source>
        <dbReference type="ARBA" id="ARBA00022997"/>
    </source>
</evidence>
<dbReference type="eggNOG" id="KOG4127">
    <property type="taxonomic scope" value="Eukaryota"/>
</dbReference>
<keyword evidence="2" id="KW-0862">Zinc</keyword>
<accession>M3CZI7</accession>
<dbReference type="GeneID" id="27903741"/>
<sequence length="492" mass="53809">MYMSPFGLSRTINTNEQHQHQRPVTMTGPEKRPPLPRPSPQLLRVVEGSRSNTKTLLQLILILTLVISGYCTFDPDNLRRYLPEATSTTPSELTGVKKILAENPLIDGHNDLLILLRSVYGNKINTSNFTTLFTEGTLAGHIDIPRATAGQLGGAFWSAFVPCPANGSDFSDAAYAPYVKATLEQIDLFNRISQKFPKYFTLPSNAAEAEANFAAGKLISPLAIEGLHQIGNSLATLRLYHKLGARYATLTWNCHNRYADAAVVSINGVSQRSTPFWGGVSPAGQTLIKEMNRLGMIVDLSHVSPDTMRDVLGGSSNSSTNTNSTAWTGSLAPPIFSHSSVYSICPHPRNVPDSILDLVRLRNSLVMINISPDFISCEENPSSPTGLPTYIDSTNTIEQVVKHIMYVGDRIGYDHVGLGTDFDGIENTPRGMEDVSKFPDLIEMLLEKGVSEKDVIKVAGGNLLRVWREVDRVAEKLQGEMEPAEDDVGGEI</sequence>
<keyword evidence="2" id="KW-0482">Metalloprotease</keyword>
<comment type="similarity">
    <text evidence="2">Belongs to the metallo-dependent hydrolases superfamily. Peptidase M19 family.</text>
</comment>
<proteinExistence type="inferred from homology"/>
<dbReference type="GO" id="GO:0006508">
    <property type="term" value="P:proteolysis"/>
    <property type="evidence" value="ECO:0007669"/>
    <property type="project" value="UniProtKB-KW"/>
</dbReference>
<keyword evidence="2" id="KW-0645">Protease</keyword>
<dbReference type="RefSeq" id="XP_016758170.1">
    <property type="nucleotide sequence ID" value="XM_016906604.1"/>
</dbReference>
<dbReference type="EMBL" id="KB456268">
    <property type="protein sequence ID" value="EMF10049.1"/>
    <property type="molecule type" value="Genomic_DNA"/>
</dbReference>
<keyword evidence="2" id="KW-0378">Hydrolase</keyword>
<name>M3CZI7_SPHMS</name>
<protein>
    <recommendedName>
        <fullName evidence="2">Dipeptidase</fullName>
        <ecNumber evidence="2">3.4.13.19</ecNumber>
    </recommendedName>
</protein>
<keyword evidence="5" id="KW-1185">Reference proteome</keyword>
<organism evidence="4 5">
    <name type="scientific">Sphaerulina musiva (strain SO2202)</name>
    <name type="common">Poplar stem canker fungus</name>
    <name type="synonym">Septoria musiva</name>
    <dbReference type="NCBI Taxonomy" id="692275"/>
    <lineage>
        <taxon>Eukaryota</taxon>
        <taxon>Fungi</taxon>
        <taxon>Dikarya</taxon>
        <taxon>Ascomycota</taxon>
        <taxon>Pezizomycotina</taxon>
        <taxon>Dothideomycetes</taxon>
        <taxon>Dothideomycetidae</taxon>
        <taxon>Mycosphaerellales</taxon>
        <taxon>Mycosphaerellaceae</taxon>
        <taxon>Sphaerulina</taxon>
    </lineage>
</organism>
<keyword evidence="1 2" id="KW-0224">Dipeptidase</keyword>
<comment type="cofactor">
    <cofactor evidence="2">
        <name>Zn(2+)</name>
        <dbReference type="ChEBI" id="CHEBI:29105"/>
    </cofactor>
</comment>
<evidence type="ECO:0000256" key="2">
    <source>
        <dbReference type="RuleBase" id="RU341113"/>
    </source>
</evidence>
<dbReference type="InterPro" id="IPR032466">
    <property type="entry name" value="Metal_Hydrolase"/>
</dbReference>
<keyword evidence="2" id="KW-0479">Metal-binding</keyword>
<evidence type="ECO:0000313" key="4">
    <source>
        <dbReference type="EMBL" id="EMF10049.1"/>
    </source>
</evidence>
<dbReference type="HOGENOM" id="CLU_031404_4_0_1"/>
<evidence type="ECO:0000313" key="5">
    <source>
        <dbReference type="Proteomes" id="UP000016931"/>
    </source>
</evidence>
<dbReference type="Pfam" id="PF01244">
    <property type="entry name" value="Peptidase_M19"/>
    <property type="match status" value="1"/>
</dbReference>
<gene>
    <name evidence="4" type="ORF">SEPMUDRAFT_151112</name>
</gene>
<dbReference type="PANTHER" id="PTHR10443">
    <property type="entry name" value="MICROSOMAL DIPEPTIDASE"/>
    <property type="match status" value="1"/>
</dbReference>
<dbReference type="CDD" id="cd01301">
    <property type="entry name" value="rDP_like"/>
    <property type="match status" value="1"/>
</dbReference>
<dbReference type="GO" id="GO:0046872">
    <property type="term" value="F:metal ion binding"/>
    <property type="evidence" value="ECO:0007669"/>
    <property type="project" value="UniProtKB-UniRule"/>
</dbReference>
<dbReference type="InterPro" id="IPR008257">
    <property type="entry name" value="Pept_M19"/>
</dbReference>